<dbReference type="AlphaFoldDB" id="E4YD51"/>
<accession>E4YD51</accession>
<gene>
    <name evidence="1" type="ORF">GSOID_T00021380001</name>
</gene>
<dbReference type="Gene3D" id="2.120.10.80">
    <property type="entry name" value="Kelch-type beta propeller"/>
    <property type="match status" value="1"/>
</dbReference>
<dbReference type="EMBL" id="FN654419">
    <property type="protein sequence ID" value="CBY33468.1"/>
    <property type="molecule type" value="Genomic_DNA"/>
</dbReference>
<sequence length="280" mass="30252">MVILSSLSDSYIINGDGSTKKAAQISAPSNDYTDSAKSAVVADKFYLFGGRIGYYRKIARLESCTIVELTVELNYAFATGHAALATADNSQALICFGSHSPQNYCDIFDGSNVVTTFSTTYPHNYGGLGYYNGQPTTVGGDNTDAYRKVETLSQNGWTSLADHPRNVRGHNLVGLENGDMLLIGGYDGAFQSKVWRLSRSEATWSEEATLKKAMGFGSSIKLDNQIYSFGGSGKGGIPPIQRLDLAEDGTIEQIELIGNQDAAFYLPILYIVDAHTCTNN</sequence>
<proteinExistence type="predicted"/>
<dbReference type="InterPro" id="IPR015915">
    <property type="entry name" value="Kelch-typ_b-propeller"/>
</dbReference>
<protein>
    <submittedName>
        <fullName evidence="1">Uncharacterized protein</fullName>
    </submittedName>
</protein>
<dbReference type="Proteomes" id="UP000011014">
    <property type="component" value="Unassembled WGS sequence"/>
</dbReference>
<organism evidence="1">
    <name type="scientific">Oikopleura dioica</name>
    <name type="common">Tunicate</name>
    <dbReference type="NCBI Taxonomy" id="34765"/>
    <lineage>
        <taxon>Eukaryota</taxon>
        <taxon>Metazoa</taxon>
        <taxon>Chordata</taxon>
        <taxon>Tunicata</taxon>
        <taxon>Appendicularia</taxon>
        <taxon>Copelata</taxon>
        <taxon>Oikopleuridae</taxon>
        <taxon>Oikopleura</taxon>
    </lineage>
</organism>
<name>E4YD51_OIKDI</name>
<reference evidence="1" key="1">
    <citation type="journal article" date="2010" name="Science">
        <title>Plasticity of animal genome architecture unmasked by rapid evolution of a pelagic tunicate.</title>
        <authorList>
            <person name="Denoeud F."/>
            <person name="Henriet S."/>
            <person name="Mungpakdee S."/>
            <person name="Aury J.M."/>
            <person name="Da Silva C."/>
            <person name="Brinkmann H."/>
            <person name="Mikhaleva J."/>
            <person name="Olsen L.C."/>
            <person name="Jubin C."/>
            <person name="Canestro C."/>
            <person name="Bouquet J.M."/>
            <person name="Danks G."/>
            <person name="Poulain J."/>
            <person name="Campsteijn C."/>
            <person name="Adamski M."/>
            <person name="Cross I."/>
            <person name="Yadetie F."/>
            <person name="Muffato M."/>
            <person name="Louis A."/>
            <person name="Butcher S."/>
            <person name="Tsagkogeorga G."/>
            <person name="Konrad A."/>
            <person name="Singh S."/>
            <person name="Jensen M.F."/>
            <person name="Cong E.H."/>
            <person name="Eikeseth-Otteraa H."/>
            <person name="Noel B."/>
            <person name="Anthouard V."/>
            <person name="Porcel B.M."/>
            <person name="Kachouri-Lafond R."/>
            <person name="Nishino A."/>
            <person name="Ugolini M."/>
            <person name="Chourrout P."/>
            <person name="Nishida H."/>
            <person name="Aasland R."/>
            <person name="Huzurbazar S."/>
            <person name="Westhof E."/>
            <person name="Delsuc F."/>
            <person name="Lehrach H."/>
            <person name="Reinhardt R."/>
            <person name="Weissenbach J."/>
            <person name="Roy S.W."/>
            <person name="Artiguenave F."/>
            <person name="Postlethwait J.H."/>
            <person name="Manak J.R."/>
            <person name="Thompson E.M."/>
            <person name="Jaillon O."/>
            <person name="Du Pasquier L."/>
            <person name="Boudinot P."/>
            <person name="Liberles D.A."/>
            <person name="Volff J.N."/>
            <person name="Philippe H."/>
            <person name="Lenhard B."/>
            <person name="Roest Crollius H."/>
            <person name="Wincker P."/>
            <person name="Chourrout D."/>
        </authorList>
    </citation>
    <scope>NUCLEOTIDE SEQUENCE [LARGE SCALE GENOMIC DNA]</scope>
</reference>
<dbReference type="SUPFAM" id="SSF117281">
    <property type="entry name" value="Kelch motif"/>
    <property type="match status" value="1"/>
</dbReference>
<evidence type="ECO:0000313" key="1">
    <source>
        <dbReference type="EMBL" id="CBY33468.1"/>
    </source>
</evidence>